<dbReference type="InterPro" id="IPR011701">
    <property type="entry name" value="MFS"/>
</dbReference>
<reference evidence="10 11" key="1">
    <citation type="submission" date="2021-02" db="EMBL/GenBank/DDBJ databases">
        <title>Genome assembly of Pseudopithomyces chartarum.</title>
        <authorList>
            <person name="Jauregui R."/>
            <person name="Singh J."/>
            <person name="Voisey C."/>
        </authorList>
    </citation>
    <scope>NUCLEOTIDE SEQUENCE [LARGE SCALE GENOMIC DNA]</scope>
    <source>
        <strain evidence="10 11">AGR01</strain>
    </source>
</reference>
<dbReference type="SUPFAM" id="SSF103473">
    <property type="entry name" value="MFS general substrate transporter"/>
    <property type="match status" value="1"/>
</dbReference>
<evidence type="ECO:0000256" key="3">
    <source>
        <dbReference type="ARBA" id="ARBA00022448"/>
    </source>
</evidence>
<comment type="subcellular location">
    <subcellularLocation>
        <location evidence="1">Membrane</location>
        <topology evidence="1">Multi-pass membrane protein</topology>
    </subcellularLocation>
</comment>
<gene>
    <name evidence="10" type="ORF">GRF29_8g3120459</name>
</gene>
<feature type="transmembrane region" description="Helical" evidence="8">
    <location>
        <begin position="247"/>
        <end position="266"/>
    </location>
</feature>
<feature type="transmembrane region" description="Helical" evidence="8">
    <location>
        <begin position="88"/>
        <end position="106"/>
    </location>
</feature>
<dbReference type="AlphaFoldDB" id="A0AAN6RKC1"/>
<evidence type="ECO:0000313" key="10">
    <source>
        <dbReference type="EMBL" id="KAK3216395.1"/>
    </source>
</evidence>
<evidence type="ECO:0000259" key="9">
    <source>
        <dbReference type="PROSITE" id="PS50850"/>
    </source>
</evidence>
<feature type="transmembrane region" description="Helical" evidence="8">
    <location>
        <begin position="286"/>
        <end position="308"/>
    </location>
</feature>
<protein>
    <recommendedName>
        <fullName evidence="9">Major facilitator superfamily (MFS) profile domain-containing protein</fullName>
    </recommendedName>
</protein>
<feature type="transmembrane region" description="Helical" evidence="8">
    <location>
        <begin position="207"/>
        <end position="227"/>
    </location>
</feature>
<comment type="caution">
    <text evidence="10">The sequence shown here is derived from an EMBL/GenBank/DDBJ whole genome shotgun (WGS) entry which is preliminary data.</text>
</comment>
<dbReference type="InterPro" id="IPR020846">
    <property type="entry name" value="MFS_dom"/>
</dbReference>
<dbReference type="Gene3D" id="1.20.1250.20">
    <property type="entry name" value="MFS general substrate transporter like domains"/>
    <property type="match status" value="2"/>
</dbReference>
<feature type="region of interest" description="Disordered" evidence="7">
    <location>
        <begin position="1"/>
        <end position="36"/>
    </location>
</feature>
<keyword evidence="4 8" id="KW-0812">Transmembrane</keyword>
<name>A0AAN6RKC1_9PLEO</name>
<evidence type="ECO:0000256" key="2">
    <source>
        <dbReference type="ARBA" id="ARBA00006727"/>
    </source>
</evidence>
<sequence length="439" mass="46993">MMSDPHRSSDPSDHEKGPAESSQQAGAVADGPAQAAATDLPPDGGLTAWSVVVGGWCAMFVSVGWNNAAGVFQTIYETNLLQNYSSSSIGWIISLQTFFMFVSAPITGKMFDSYGPRWIIVIGSVMQVLGVMMMSLSTQYWHFILSQSICTGIGGGAIFFAASNSIATWFKDNRALALGIASAGSATGGVVLPILVNHIYDNIGFGWALRVVGFVFLGLLLVTNVILKSRLTHIPKRPHPRDFLEPLQELPFFLLTTACFFFAMAVYQPGTFIALNAQRDGLPTNISNYLLSMLNASSVVGRVVAGWVADRAGRFNTMIVTTYLSALFVLAAWIPAKSTASFIVFAVLVGFTNGAYVALTSSLVAQISDIKKIGTRNGTNWFMYGIGALIGTPISGALIQRDNGGYLCMQIFAGLSMFISGCLFVGSRSAQVGFALKRI</sequence>
<feature type="transmembrane region" description="Helical" evidence="8">
    <location>
        <begin position="175"/>
        <end position="195"/>
    </location>
</feature>
<dbReference type="InterPro" id="IPR036259">
    <property type="entry name" value="MFS_trans_sf"/>
</dbReference>
<accession>A0AAN6RKC1</accession>
<dbReference type="PANTHER" id="PTHR11360">
    <property type="entry name" value="MONOCARBOXYLATE TRANSPORTER"/>
    <property type="match status" value="1"/>
</dbReference>
<feature type="domain" description="Major facilitator superfamily (MFS) profile" evidence="9">
    <location>
        <begin position="47"/>
        <end position="439"/>
    </location>
</feature>
<keyword evidence="5 8" id="KW-1133">Transmembrane helix</keyword>
<evidence type="ECO:0000256" key="8">
    <source>
        <dbReference type="SAM" id="Phobius"/>
    </source>
</evidence>
<feature type="transmembrane region" description="Helical" evidence="8">
    <location>
        <begin position="381"/>
        <end position="399"/>
    </location>
</feature>
<keyword evidence="3" id="KW-0813">Transport</keyword>
<proteinExistence type="inferred from homology"/>
<feature type="transmembrane region" description="Helical" evidence="8">
    <location>
        <begin position="411"/>
        <end position="436"/>
    </location>
</feature>
<feature type="transmembrane region" description="Helical" evidence="8">
    <location>
        <begin position="315"/>
        <end position="334"/>
    </location>
</feature>
<feature type="compositionally biased region" description="Low complexity" evidence="7">
    <location>
        <begin position="23"/>
        <end position="36"/>
    </location>
</feature>
<evidence type="ECO:0000256" key="4">
    <source>
        <dbReference type="ARBA" id="ARBA00022692"/>
    </source>
</evidence>
<dbReference type="EMBL" id="WVTA01000002">
    <property type="protein sequence ID" value="KAK3216395.1"/>
    <property type="molecule type" value="Genomic_DNA"/>
</dbReference>
<evidence type="ECO:0000313" key="11">
    <source>
        <dbReference type="Proteomes" id="UP001280581"/>
    </source>
</evidence>
<dbReference type="PROSITE" id="PS50850">
    <property type="entry name" value="MFS"/>
    <property type="match status" value="1"/>
</dbReference>
<dbReference type="Proteomes" id="UP001280581">
    <property type="component" value="Unassembled WGS sequence"/>
</dbReference>
<dbReference type="Pfam" id="PF07690">
    <property type="entry name" value="MFS_1"/>
    <property type="match status" value="1"/>
</dbReference>
<evidence type="ECO:0000256" key="1">
    <source>
        <dbReference type="ARBA" id="ARBA00004141"/>
    </source>
</evidence>
<dbReference type="PANTHER" id="PTHR11360:SF224">
    <property type="entry name" value="MAJOR FACILITATOR SUPERFAMILY (MFS) PROFILE DOMAIN-CONTAINING PROTEIN-RELATED"/>
    <property type="match status" value="1"/>
</dbReference>
<evidence type="ECO:0000256" key="5">
    <source>
        <dbReference type="ARBA" id="ARBA00022989"/>
    </source>
</evidence>
<comment type="similarity">
    <text evidence="2">Belongs to the major facilitator superfamily. Monocarboxylate porter (TC 2.A.1.13) family.</text>
</comment>
<feature type="transmembrane region" description="Helical" evidence="8">
    <location>
        <begin position="340"/>
        <end position="360"/>
    </location>
</feature>
<keyword evidence="6 8" id="KW-0472">Membrane</keyword>
<dbReference type="GO" id="GO:0022857">
    <property type="term" value="F:transmembrane transporter activity"/>
    <property type="evidence" value="ECO:0007669"/>
    <property type="project" value="InterPro"/>
</dbReference>
<evidence type="ECO:0000256" key="7">
    <source>
        <dbReference type="SAM" id="MobiDB-lite"/>
    </source>
</evidence>
<dbReference type="InterPro" id="IPR050327">
    <property type="entry name" value="Proton-linked_MCT"/>
</dbReference>
<keyword evidence="11" id="KW-1185">Reference proteome</keyword>
<feature type="transmembrane region" description="Helical" evidence="8">
    <location>
        <begin position="143"/>
        <end position="163"/>
    </location>
</feature>
<dbReference type="GO" id="GO:0016020">
    <property type="term" value="C:membrane"/>
    <property type="evidence" value="ECO:0007669"/>
    <property type="project" value="UniProtKB-SubCell"/>
</dbReference>
<organism evidence="10 11">
    <name type="scientific">Pseudopithomyces chartarum</name>
    <dbReference type="NCBI Taxonomy" id="1892770"/>
    <lineage>
        <taxon>Eukaryota</taxon>
        <taxon>Fungi</taxon>
        <taxon>Dikarya</taxon>
        <taxon>Ascomycota</taxon>
        <taxon>Pezizomycotina</taxon>
        <taxon>Dothideomycetes</taxon>
        <taxon>Pleosporomycetidae</taxon>
        <taxon>Pleosporales</taxon>
        <taxon>Massarineae</taxon>
        <taxon>Didymosphaeriaceae</taxon>
        <taxon>Pseudopithomyces</taxon>
    </lineage>
</organism>
<evidence type="ECO:0000256" key="6">
    <source>
        <dbReference type="ARBA" id="ARBA00023136"/>
    </source>
</evidence>
<feature type="transmembrane region" description="Helical" evidence="8">
    <location>
        <begin position="46"/>
        <end position="68"/>
    </location>
</feature>
<feature type="compositionally biased region" description="Basic and acidic residues" evidence="7">
    <location>
        <begin position="1"/>
        <end position="18"/>
    </location>
</feature>